<feature type="region of interest" description="Disordered" evidence="5">
    <location>
        <begin position="71"/>
        <end position="158"/>
    </location>
</feature>
<organism evidence="7 8">
    <name type="scientific">Mytilus edulis</name>
    <name type="common">Blue mussel</name>
    <dbReference type="NCBI Taxonomy" id="6550"/>
    <lineage>
        <taxon>Eukaryota</taxon>
        <taxon>Metazoa</taxon>
        <taxon>Spiralia</taxon>
        <taxon>Lophotrochozoa</taxon>
        <taxon>Mollusca</taxon>
        <taxon>Bivalvia</taxon>
        <taxon>Autobranchia</taxon>
        <taxon>Pteriomorphia</taxon>
        <taxon>Mytilida</taxon>
        <taxon>Mytiloidea</taxon>
        <taxon>Mytilidae</taxon>
        <taxon>Mytilinae</taxon>
        <taxon>Mytilus</taxon>
    </lineage>
</organism>
<dbReference type="PROSITE" id="PS50088">
    <property type="entry name" value="ANK_REPEAT"/>
    <property type="match status" value="1"/>
</dbReference>
<comment type="caution">
    <text evidence="7">The sequence shown here is derived from an EMBL/GenBank/DDBJ whole genome shotgun (WGS) entry which is preliminary data.</text>
</comment>
<feature type="compositionally biased region" description="Polar residues" evidence="5">
    <location>
        <begin position="507"/>
        <end position="532"/>
    </location>
</feature>
<dbReference type="Proteomes" id="UP000683360">
    <property type="component" value="Unassembled WGS sequence"/>
</dbReference>
<feature type="compositionally biased region" description="Basic and acidic residues" evidence="5">
    <location>
        <begin position="187"/>
        <end position="203"/>
    </location>
</feature>
<evidence type="ECO:0000256" key="4">
    <source>
        <dbReference type="PROSITE-ProRule" id="PRU00023"/>
    </source>
</evidence>
<dbReference type="AlphaFoldDB" id="A0A8S3T625"/>
<evidence type="ECO:0000256" key="3">
    <source>
        <dbReference type="ARBA" id="ARBA00038122"/>
    </source>
</evidence>
<dbReference type="InterPro" id="IPR002110">
    <property type="entry name" value="Ankyrin_rpt"/>
</dbReference>
<evidence type="ECO:0000313" key="8">
    <source>
        <dbReference type="Proteomes" id="UP000683360"/>
    </source>
</evidence>
<dbReference type="SMART" id="SM00248">
    <property type="entry name" value="ANK"/>
    <property type="match status" value="2"/>
</dbReference>
<dbReference type="InterPro" id="IPR058889">
    <property type="entry name" value="WHD_SOWAHA-C"/>
</dbReference>
<dbReference type="Gene3D" id="1.25.40.20">
    <property type="entry name" value="Ankyrin repeat-containing domain"/>
    <property type="match status" value="1"/>
</dbReference>
<evidence type="ECO:0000256" key="1">
    <source>
        <dbReference type="ARBA" id="ARBA00022737"/>
    </source>
</evidence>
<evidence type="ECO:0000256" key="5">
    <source>
        <dbReference type="SAM" id="MobiDB-lite"/>
    </source>
</evidence>
<evidence type="ECO:0000313" key="7">
    <source>
        <dbReference type="EMBL" id="CAG2228886.1"/>
    </source>
</evidence>
<keyword evidence="1" id="KW-0677">Repeat</keyword>
<dbReference type="OrthoDB" id="60433at2759"/>
<dbReference type="Pfam" id="PF25877">
    <property type="entry name" value="WHD_SOWAH"/>
    <property type="match status" value="1"/>
</dbReference>
<feature type="region of interest" description="Disordered" evidence="5">
    <location>
        <begin position="178"/>
        <end position="218"/>
    </location>
</feature>
<dbReference type="Pfam" id="PF13637">
    <property type="entry name" value="Ank_4"/>
    <property type="match status" value="1"/>
</dbReference>
<keyword evidence="2 4" id="KW-0040">ANK repeat</keyword>
<feature type="compositionally biased region" description="Basic and acidic residues" evidence="5">
    <location>
        <begin position="495"/>
        <end position="504"/>
    </location>
</feature>
<evidence type="ECO:0000259" key="6">
    <source>
        <dbReference type="Pfam" id="PF25877"/>
    </source>
</evidence>
<feature type="repeat" description="ANK" evidence="4">
    <location>
        <begin position="301"/>
        <end position="323"/>
    </location>
</feature>
<feature type="domain" description="SOWAHA-C winged helix-turn-helix" evidence="6">
    <location>
        <begin position="5"/>
        <end position="84"/>
    </location>
</feature>
<keyword evidence="8" id="KW-1185">Reference proteome</keyword>
<dbReference type="EMBL" id="CAJPWZ010002010">
    <property type="protein sequence ID" value="CAG2228886.1"/>
    <property type="molecule type" value="Genomic_DNA"/>
</dbReference>
<feature type="compositionally biased region" description="Basic and acidic residues" evidence="5">
    <location>
        <begin position="74"/>
        <end position="94"/>
    </location>
</feature>
<sequence length="532" mass="59452">MASGFTEEIVKDFIIKNGCKVTNHELVTKFKTFLNDPEYKVQNREKFKHYVNTLATIKVDEKGEKVLVLKKRYRPDNENQTDRAMSEPPDKPSGDDFDGGGMSKVKSDGHLSVKDSNSETSSLRGSMDTLSASSLASSTTSQNSSDPQQMSKSKEDVNDSVISVKDWAKRLNKIQSESELQLTSEPNLRRKDITRHTRDNKENDVDDDSHSSGGGYTSYTPEQKEWLVTCSSGEYHEIHRVLTKHPFIAKTRTALHWAAKHGKPEVCKLLLSRPGVETDTRSNVSMNYCYKCQVITCVSLQGYTALHLAAMHGHENIIELLVQTYKADSNIRDYSGKKAKQYLRNSASTKAQRAFKRGSIRHNSNQKLLLTRRLGSTSAAVSGRSLDDSFTRTASFRKSNRARALSSLILSKSSNMKNAMFRSTWTGSADNIEDYRSRSPSRTPPNASPSLSRRQSKANKKGGSKNVEKEYADKERMPPPSGLFRKSRKGSAVHSSKDSVHSDDGVFSSNTVTRSESEPSLQTPRSNNHTYV</sequence>
<gene>
    <name evidence="7" type="ORF">MEDL_41784</name>
</gene>
<feature type="compositionally biased region" description="Basic and acidic residues" evidence="5">
    <location>
        <begin position="466"/>
        <end position="477"/>
    </location>
</feature>
<dbReference type="PANTHER" id="PTHR14491:SF7">
    <property type="entry name" value="SOSONDOWAH, ISOFORM G"/>
    <property type="match status" value="1"/>
</dbReference>
<feature type="compositionally biased region" description="Basic and acidic residues" evidence="5">
    <location>
        <begin position="105"/>
        <end position="117"/>
    </location>
</feature>
<comment type="similarity">
    <text evidence="3">Belongs to the SOWAH family.</text>
</comment>
<accession>A0A8S3T625</accession>
<feature type="compositionally biased region" description="Basic residues" evidence="5">
    <location>
        <begin position="454"/>
        <end position="463"/>
    </location>
</feature>
<name>A0A8S3T625_MYTED</name>
<evidence type="ECO:0000256" key="2">
    <source>
        <dbReference type="ARBA" id="ARBA00023043"/>
    </source>
</evidence>
<reference evidence="7" key="1">
    <citation type="submission" date="2021-03" db="EMBL/GenBank/DDBJ databases">
        <authorList>
            <person name="Bekaert M."/>
        </authorList>
    </citation>
    <scope>NUCLEOTIDE SEQUENCE</scope>
</reference>
<proteinExistence type="inferred from homology"/>
<feature type="region of interest" description="Disordered" evidence="5">
    <location>
        <begin position="432"/>
        <end position="532"/>
    </location>
</feature>
<dbReference type="PANTHER" id="PTHR14491">
    <property type="entry name" value="SOSONDOWAH, ISOFORM G"/>
    <property type="match status" value="1"/>
</dbReference>
<dbReference type="PROSITE" id="PS50297">
    <property type="entry name" value="ANK_REP_REGION"/>
    <property type="match status" value="1"/>
</dbReference>
<protein>
    <recommendedName>
        <fullName evidence="6">SOWAHA-C winged helix-turn-helix domain-containing protein</fullName>
    </recommendedName>
</protein>
<dbReference type="SUPFAM" id="SSF48403">
    <property type="entry name" value="Ankyrin repeat"/>
    <property type="match status" value="1"/>
</dbReference>
<feature type="compositionally biased region" description="Low complexity" evidence="5">
    <location>
        <begin position="129"/>
        <end position="145"/>
    </location>
</feature>
<dbReference type="InterPro" id="IPR036770">
    <property type="entry name" value="Ankyrin_rpt-contain_sf"/>
</dbReference>